<reference evidence="2 3" key="1">
    <citation type="journal article" date="2012" name="Genome Biol. Evol.">
        <title>Related Giant Viruses in Distant Locations and Different Habitats: Acanthamoeba polyphaga moumouvirus Represents a Third Lineage of the Mimiviridae That Is Close to the Megavirus Lineage.</title>
        <authorList>
            <person name="Yoosuf N."/>
            <person name="Yutin N."/>
            <person name="Colson P."/>
            <person name="Shabalina S.A."/>
            <person name="Pagnier I."/>
            <person name="Robert C."/>
            <person name="Azza S."/>
            <person name="Klose T."/>
            <person name="Wong J."/>
            <person name="Rossmann M.G."/>
            <person name="La Scola B."/>
            <person name="Raoult D."/>
            <person name="Koonin E.V."/>
        </authorList>
    </citation>
    <scope>NUCLEOTIDE SEQUENCE [LARGE SCALE GENOMIC DNA]</scope>
    <source>
        <strain evidence="2 3">M10A</strain>
    </source>
</reference>
<dbReference type="RefSeq" id="YP_007354191.1">
    <property type="nucleotide sequence ID" value="NC_020104.1"/>
</dbReference>
<dbReference type="Gene3D" id="3.30.420.60">
    <property type="entry name" value="eRF1 domain 2"/>
    <property type="match status" value="1"/>
</dbReference>
<dbReference type="KEGG" id="vg:14445303"/>
<dbReference type="EMBL" id="JX962719">
    <property type="protein sequence ID" value="AGC01755.1"/>
    <property type="molecule type" value="Genomic_DNA"/>
</dbReference>
<organism evidence="2 3">
    <name type="scientific">Acanthamoeba polyphaga moumouvirus</name>
    <dbReference type="NCBI Taxonomy" id="1269028"/>
    <lineage>
        <taxon>Viruses</taxon>
        <taxon>Varidnaviria</taxon>
        <taxon>Bamfordvirae</taxon>
        <taxon>Nucleocytoviricota</taxon>
        <taxon>Megaviricetes</taxon>
        <taxon>Imitervirales</taxon>
        <taxon>Mimiviridae</taxon>
        <taxon>Megamimivirinae</taxon>
        <taxon>Moumouvirus</taxon>
    </lineage>
</organism>
<protein>
    <submittedName>
        <fullName evidence="2">Eukaryotic peptide chain release translation termination factor 1</fullName>
    </submittedName>
</protein>
<dbReference type="Pfam" id="PF03464">
    <property type="entry name" value="eRF1_2"/>
    <property type="match status" value="1"/>
</dbReference>
<accession>L7RFU2</accession>
<keyword evidence="3" id="KW-1185">Reference proteome</keyword>
<gene>
    <name evidence="2" type="ORF">Moumou_00211</name>
</gene>
<evidence type="ECO:0000259" key="1">
    <source>
        <dbReference type="Pfam" id="PF03464"/>
    </source>
</evidence>
<dbReference type="InterPro" id="IPR004403">
    <property type="entry name" value="Peptide_chain-rel_eRF1/aRF1"/>
</dbReference>
<name>L7RFU2_9VIRU</name>
<evidence type="ECO:0000313" key="3">
    <source>
        <dbReference type="Proteomes" id="UP000201640"/>
    </source>
</evidence>
<dbReference type="InterPro" id="IPR042226">
    <property type="entry name" value="eFR1_2_sf"/>
</dbReference>
<dbReference type="Proteomes" id="UP000201640">
    <property type="component" value="Segment"/>
</dbReference>
<proteinExistence type="predicted"/>
<dbReference type="SUPFAM" id="SSF53137">
    <property type="entry name" value="Translational machinery components"/>
    <property type="match status" value="1"/>
</dbReference>
<dbReference type="PANTHER" id="PTHR10113">
    <property type="entry name" value="PEPTIDE CHAIN RELEASE FACTOR SUBUNIT 1"/>
    <property type="match status" value="1"/>
</dbReference>
<dbReference type="OrthoDB" id="38196at10239"/>
<dbReference type="InterPro" id="IPR005141">
    <property type="entry name" value="eRF1_2"/>
</dbReference>
<feature type="domain" description="eRF1" evidence="1">
    <location>
        <begin position="7"/>
        <end position="130"/>
    </location>
</feature>
<sequence length="230" mass="27146">MYDTYDDYAIVLVSGKRTLFYLHNNNNTKLLKSINEALPNQHKTGGQSAVRFERIRNEKIHIYIKKIIEYMIQYYTSNGKFKYKNIIIAGPAEIKNTIIEHDIFCSMFKKFLSKTLTIPEINDNSIHKVIGICSDIFNSINNENNSLEYFENLIQDPEKINLLVFGNDDVENYYFCGKLREIYIYHEYINLKKILDYDTKTKINITKSQDFVNKYGVLIGIKYYDDNVEY</sequence>
<evidence type="ECO:0000313" key="2">
    <source>
        <dbReference type="EMBL" id="AGC01755.1"/>
    </source>
</evidence>
<dbReference type="GeneID" id="14445303"/>